<dbReference type="PANTHER" id="PTHR33572:SF3">
    <property type="entry name" value="VELVET COMPLEX SUBUNIT B"/>
    <property type="match status" value="1"/>
</dbReference>
<evidence type="ECO:0000256" key="1">
    <source>
        <dbReference type="ARBA" id="ARBA00004123"/>
    </source>
</evidence>
<dbReference type="PROSITE" id="PS51821">
    <property type="entry name" value="VELVET"/>
    <property type="match status" value="1"/>
</dbReference>
<dbReference type="EMBL" id="MCGO01000001">
    <property type="protein sequence ID" value="ORY53793.1"/>
    <property type="molecule type" value="Genomic_DNA"/>
</dbReference>
<feature type="compositionally biased region" description="Low complexity" evidence="5">
    <location>
        <begin position="1"/>
        <end position="15"/>
    </location>
</feature>
<evidence type="ECO:0000313" key="8">
    <source>
        <dbReference type="Proteomes" id="UP000193642"/>
    </source>
</evidence>
<organism evidence="7 8">
    <name type="scientific">Rhizoclosmatium globosum</name>
    <dbReference type="NCBI Taxonomy" id="329046"/>
    <lineage>
        <taxon>Eukaryota</taxon>
        <taxon>Fungi</taxon>
        <taxon>Fungi incertae sedis</taxon>
        <taxon>Chytridiomycota</taxon>
        <taxon>Chytridiomycota incertae sedis</taxon>
        <taxon>Chytridiomycetes</taxon>
        <taxon>Chytridiales</taxon>
        <taxon>Chytriomycetaceae</taxon>
        <taxon>Rhizoclosmatium</taxon>
    </lineage>
</organism>
<keyword evidence="8" id="KW-1185">Reference proteome</keyword>
<dbReference type="InterPro" id="IPR038491">
    <property type="entry name" value="Velvet_dom_sf"/>
</dbReference>
<evidence type="ECO:0000259" key="6">
    <source>
        <dbReference type="PROSITE" id="PS51821"/>
    </source>
</evidence>
<dbReference type="GO" id="GO:0005634">
    <property type="term" value="C:nucleus"/>
    <property type="evidence" value="ECO:0007669"/>
    <property type="project" value="UniProtKB-SubCell"/>
</dbReference>
<feature type="compositionally biased region" description="Basic and acidic residues" evidence="5">
    <location>
        <begin position="25"/>
        <end position="36"/>
    </location>
</feature>
<dbReference type="Proteomes" id="UP000193642">
    <property type="component" value="Unassembled WGS sequence"/>
</dbReference>
<dbReference type="AlphaFoldDB" id="A0A1Y2D3C7"/>
<dbReference type="STRING" id="329046.A0A1Y2D3C7"/>
<feature type="domain" description="Velvet" evidence="6">
    <location>
        <begin position="72"/>
        <end position="281"/>
    </location>
</feature>
<comment type="caution">
    <text evidence="7">The sequence shown here is derived from an EMBL/GenBank/DDBJ whole genome shotgun (WGS) entry which is preliminary data.</text>
</comment>
<dbReference type="Gene3D" id="2.60.40.3960">
    <property type="entry name" value="Velvet domain"/>
    <property type="match status" value="1"/>
</dbReference>
<accession>A0A1Y2D3C7</accession>
<proteinExistence type="predicted"/>
<dbReference type="PANTHER" id="PTHR33572">
    <property type="entry name" value="SPORE DEVELOPMENT REGULATOR VOSA"/>
    <property type="match status" value="1"/>
</dbReference>
<dbReference type="OrthoDB" id="2139270at2759"/>
<feature type="compositionally biased region" description="Acidic residues" evidence="5">
    <location>
        <begin position="295"/>
        <end position="308"/>
    </location>
</feature>
<dbReference type="Pfam" id="PF11754">
    <property type="entry name" value="Velvet"/>
    <property type="match status" value="1"/>
</dbReference>
<evidence type="ECO:0000256" key="2">
    <source>
        <dbReference type="ARBA" id="ARBA00023015"/>
    </source>
</evidence>
<feature type="region of interest" description="Disordered" evidence="5">
    <location>
        <begin position="1"/>
        <end position="75"/>
    </location>
</feature>
<keyword evidence="4" id="KW-0539">Nucleus</keyword>
<evidence type="ECO:0000256" key="5">
    <source>
        <dbReference type="SAM" id="MobiDB-lite"/>
    </source>
</evidence>
<dbReference type="InterPro" id="IPR037525">
    <property type="entry name" value="Velvet_dom"/>
</dbReference>
<feature type="region of interest" description="Disordered" evidence="5">
    <location>
        <begin position="282"/>
        <end position="308"/>
    </location>
</feature>
<name>A0A1Y2D3C7_9FUNG</name>
<gene>
    <name evidence="7" type="ORF">BCR33DRAFT_761113</name>
</gene>
<dbReference type="InterPro" id="IPR021740">
    <property type="entry name" value="Velvet"/>
</dbReference>
<feature type="compositionally biased region" description="Polar residues" evidence="5">
    <location>
        <begin position="37"/>
        <end position="48"/>
    </location>
</feature>
<evidence type="ECO:0000256" key="3">
    <source>
        <dbReference type="ARBA" id="ARBA00023163"/>
    </source>
</evidence>
<feature type="compositionally biased region" description="Basic and acidic residues" evidence="5">
    <location>
        <begin position="284"/>
        <end position="294"/>
    </location>
</feature>
<feature type="compositionally biased region" description="Polar residues" evidence="5">
    <location>
        <begin position="63"/>
        <end position="75"/>
    </location>
</feature>
<comment type="subcellular location">
    <subcellularLocation>
        <location evidence="1">Nucleus</location>
    </subcellularLocation>
</comment>
<keyword evidence="3" id="KW-0804">Transcription</keyword>
<evidence type="ECO:0000256" key="4">
    <source>
        <dbReference type="ARBA" id="ARBA00023242"/>
    </source>
</evidence>
<evidence type="ECO:0000313" key="7">
    <source>
        <dbReference type="EMBL" id="ORY53793.1"/>
    </source>
</evidence>
<reference evidence="7 8" key="1">
    <citation type="submission" date="2016-07" db="EMBL/GenBank/DDBJ databases">
        <title>Pervasive Adenine N6-methylation of Active Genes in Fungi.</title>
        <authorList>
            <consortium name="DOE Joint Genome Institute"/>
            <person name="Mondo S.J."/>
            <person name="Dannebaum R.O."/>
            <person name="Kuo R.C."/>
            <person name="Labutti K."/>
            <person name="Haridas S."/>
            <person name="Kuo A."/>
            <person name="Salamov A."/>
            <person name="Ahrendt S.R."/>
            <person name="Lipzen A."/>
            <person name="Sullivan W."/>
            <person name="Andreopoulos W.B."/>
            <person name="Clum A."/>
            <person name="Lindquist E."/>
            <person name="Daum C."/>
            <person name="Ramamoorthy G.K."/>
            <person name="Gryganskyi A."/>
            <person name="Culley D."/>
            <person name="Magnuson J.K."/>
            <person name="James T.Y."/>
            <person name="O'Malley M.A."/>
            <person name="Stajich J.E."/>
            <person name="Spatafora J.W."/>
            <person name="Visel A."/>
            <person name="Grigoriev I.V."/>
        </authorList>
    </citation>
    <scope>NUCLEOTIDE SEQUENCE [LARGE SCALE GENOMIC DNA]</scope>
    <source>
        <strain evidence="7 8">JEL800</strain>
    </source>
</reference>
<protein>
    <recommendedName>
        <fullName evidence="6">Velvet domain-containing protein</fullName>
    </recommendedName>
</protein>
<keyword evidence="2" id="KW-0805">Transcription regulation</keyword>
<sequence>MLLSSLLEASTSLEQSSEEGAEGGEDVRPNIERIDSNDTLQGASNVAGASSGPIEAADEVRSPPSNVGKFSNQTRNDGAGIQLDIIQQPQRARICGLSVADRRSIHPPPVIKIEGLGTAEACKHILFASLWSKDLQQNLSHAIKSIEGPSLLYTAVTADSGLDNTARIPDPALTYAVSPSEAYQNSQMLTGQLVAICSPLVDTDKNRGLFFVFHDLAVRSSGFYKLKFDLYLMSDIAKTAPIATVVSEVFQVFSPKTYPGITKTTALSKCFARQGVKLRLRPSQAEKKKTGEKTIEDDEIDEDEEDYD</sequence>